<evidence type="ECO:0000313" key="3">
    <source>
        <dbReference type="Proteomes" id="UP000053820"/>
    </source>
</evidence>
<dbReference type="EMBL" id="KN839854">
    <property type="protein sequence ID" value="KIJ62551.1"/>
    <property type="molecule type" value="Genomic_DNA"/>
</dbReference>
<dbReference type="Proteomes" id="UP000053820">
    <property type="component" value="Unassembled WGS sequence"/>
</dbReference>
<accession>A0A0C9WCY4</accession>
<feature type="region of interest" description="Disordered" evidence="1">
    <location>
        <begin position="449"/>
        <end position="478"/>
    </location>
</feature>
<reference evidence="2 3" key="1">
    <citation type="submission" date="2014-04" db="EMBL/GenBank/DDBJ databases">
        <title>Evolutionary Origins and Diversification of the Mycorrhizal Mutualists.</title>
        <authorList>
            <consortium name="DOE Joint Genome Institute"/>
            <consortium name="Mycorrhizal Genomics Consortium"/>
            <person name="Kohler A."/>
            <person name="Kuo A."/>
            <person name="Nagy L.G."/>
            <person name="Floudas D."/>
            <person name="Copeland A."/>
            <person name="Barry K.W."/>
            <person name="Cichocki N."/>
            <person name="Veneault-Fourrey C."/>
            <person name="LaButti K."/>
            <person name="Lindquist E.A."/>
            <person name="Lipzen A."/>
            <person name="Lundell T."/>
            <person name="Morin E."/>
            <person name="Murat C."/>
            <person name="Riley R."/>
            <person name="Ohm R."/>
            <person name="Sun H."/>
            <person name="Tunlid A."/>
            <person name="Henrissat B."/>
            <person name="Grigoriev I.V."/>
            <person name="Hibbett D.S."/>
            <person name="Martin F."/>
        </authorList>
    </citation>
    <scope>NUCLEOTIDE SEQUENCE [LARGE SCALE GENOMIC DNA]</scope>
    <source>
        <strain evidence="2 3">MD-312</strain>
    </source>
</reference>
<dbReference type="HOGENOM" id="CLU_049916_0_0_1"/>
<sequence>MVETLAVTHKSHVSPTTEVEHPPRAAACQSTPMSAASLPGYPAPPSQIHSPTYTAAPQAHEYRLALNARLRPNRPPREFVKQTKNGGVSLRLVGQDDQASLPVYGLGAFVQGTVDINKTEGITSVEVQIEGTLKLEEVAEGGAATHKLCLSKSILWVKDRTQDAPCPNSLRFNLTLPATFSDGDKTYPLPPSYEAHLSGLPGFRANINYSVSAFAVKPNDVQNLVKSTLFRKDDWAVTTPFLYHPRTRPSVPIPTPLSANPSLGGFDDTPQWKVFSSTVIPNRRGVQDVSVKLHLPATRIFCVRQPIPFHLSFHSTAESLAAFIAVAPVAGILSPKRQFTRIQLMRQTTVDVRNAMVLGTKTDIWRVDCIGEGAFRFSGDGADWAAFSGDIFIGDHITIGGFKAGGFSTRDYLVLNINPPDLLKSPFKELRMVVPIRLATDPWNEDGSGLGGYGGQYGPPSISSSEELEAAPELHYQR</sequence>
<organism evidence="2 3">
    <name type="scientific">Hydnomerulius pinastri MD-312</name>
    <dbReference type="NCBI Taxonomy" id="994086"/>
    <lineage>
        <taxon>Eukaryota</taxon>
        <taxon>Fungi</taxon>
        <taxon>Dikarya</taxon>
        <taxon>Basidiomycota</taxon>
        <taxon>Agaricomycotina</taxon>
        <taxon>Agaricomycetes</taxon>
        <taxon>Agaricomycetidae</taxon>
        <taxon>Boletales</taxon>
        <taxon>Boletales incertae sedis</taxon>
        <taxon>Leucogyrophana</taxon>
    </lineage>
</organism>
<evidence type="ECO:0000313" key="2">
    <source>
        <dbReference type="EMBL" id="KIJ62551.1"/>
    </source>
</evidence>
<name>A0A0C9WCY4_9AGAM</name>
<evidence type="ECO:0000256" key="1">
    <source>
        <dbReference type="SAM" id="MobiDB-lite"/>
    </source>
</evidence>
<feature type="region of interest" description="Disordered" evidence="1">
    <location>
        <begin position="1"/>
        <end position="52"/>
    </location>
</feature>
<keyword evidence="3" id="KW-1185">Reference proteome</keyword>
<dbReference type="AlphaFoldDB" id="A0A0C9WCY4"/>
<evidence type="ECO:0008006" key="4">
    <source>
        <dbReference type="Google" id="ProtNLM"/>
    </source>
</evidence>
<gene>
    <name evidence="2" type="ORF">HYDPIDRAFT_114194</name>
</gene>
<feature type="compositionally biased region" description="Low complexity" evidence="1">
    <location>
        <begin position="458"/>
        <end position="478"/>
    </location>
</feature>
<dbReference type="OrthoDB" id="3242181at2759"/>
<proteinExistence type="predicted"/>
<protein>
    <recommendedName>
        <fullName evidence="4">Arrestin-like N-terminal domain-containing protein</fullName>
    </recommendedName>
</protein>